<keyword evidence="1" id="KW-0472">Membrane</keyword>
<evidence type="ECO:0000313" key="2">
    <source>
        <dbReference type="EMBL" id="MDL5031022.1"/>
    </source>
</evidence>
<name>A0ABT7LDU9_9BURK</name>
<feature type="transmembrane region" description="Helical" evidence="1">
    <location>
        <begin position="23"/>
        <end position="41"/>
    </location>
</feature>
<proteinExistence type="predicted"/>
<dbReference type="Pfam" id="PF13803">
    <property type="entry name" value="DUF4184"/>
    <property type="match status" value="1"/>
</dbReference>
<evidence type="ECO:0000256" key="1">
    <source>
        <dbReference type="SAM" id="Phobius"/>
    </source>
</evidence>
<accession>A0ABT7LDU9</accession>
<feature type="transmembrane region" description="Helical" evidence="1">
    <location>
        <begin position="202"/>
        <end position="221"/>
    </location>
</feature>
<dbReference type="InterPro" id="IPR025238">
    <property type="entry name" value="DUF4184"/>
</dbReference>
<keyword evidence="1" id="KW-0812">Transmembrane</keyword>
<sequence>MPWTFAHPAAVLPLRRQFPDPRLLAALIAGALVPDLAYYLGGLLGPVDAGRWGRWAHAPGGWLLVDTPLGGLMAGLFLAGRSWIAAPLPQPWRGGLQALPGLRDADLRCLAQLLPASAAGAATHLLWDGFTHAPGFFVQHLAWLRTELGLLDGRPWQLFNVLQHLSTLVGLAVLWRMLAAWRRRLGPPEADGAEPAAERLRRAALLGLLAIAGVLGALLARPDGGWQGELHAWVVRSVVLATGLAALGYALLAVWWRAR</sequence>
<comment type="caution">
    <text evidence="2">The sequence shown here is derived from an EMBL/GenBank/DDBJ whole genome shotgun (WGS) entry which is preliminary data.</text>
</comment>
<feature type="transmembrane region" description="Helical" evidence="1">
    <location>
        <begin position="61"/>
        <end position="84"/>
    </location>
</feature>
<reference evidence="2 3" key="1">
    <citation type="submission" date="2023-06" db="EMBL/GenBank/DDBJ databases">
        <title>Pelomonas sp. APW6 16S ribosomal RNA gene genome sequencing and assembly.</title>
        <authorList>
            <person name="Woo H."/>
        </authorList>
    </citation>
    <scope>NUCLEOTIDE SEQUENCE [LARGE SCALE GENOMIC DNA]</scope>
    <source>
        <strain evidence="2 3">APW6</strain>
    </source>
</reference>
<feature type="transmembrane region" description="Helical" evidence="1">
    <location>
        <begin position="233"/>
        <end position="256"/>
    </location>
</feature>
<gene>
    <name evidence="2" type="ORF">QRD43_03805</name>
</gene>
<keyword evidence="1" id="KW-1133">Transmembrane helix</keyword>
<evidence type="ECO:0000313" key="3">
    <source>
        <dbReference type="Proteomes" id="UP001238603"/>
    </source>
</evidence>
<dbReference type="RefSeq" id="WP_285981142.1">
    <property type="nucleotide sequence ID" value="NZ_JASVDS010000001.1"/>
</dbReference>
<organism evidence="2 3">
    <name type="scientific">Roseateles subflavus</name>
    <dbReference type="NCBI Taxonomy" id="3053353"/>
    <lineage>
        <taxon>Bacteria</taxon>
        <taxon>Pseudomonadati</taxon>
        <taxon>Pseudomonadota</taxon>
        <taxon>Betaproteobacteria</taxon>
        <taxon>Burkholderiales</taxon>
        <taxon>Sphaerotilaceae</taxon>
        <taxon>Roseateles</taxon>
    </lineage>
</organism>
<keyword evidence="3" id="KW-1185">Reference proteome</keyword>
<dbReference type="EMBL" id="JASVDS010000001">
    <property type="protein sequence ID" value="MDL5031022.1"/>
    <property type="molecule type" value="Genomic_DNA"/>
</dbReference>
<dbReference type="Proteomes" id="UP001238603">
    <property type="component" value="Unassembled WGS sequence"/>
</dbReference>
<protein>
    <submittedName>
        <fullName evidence="2">DUF4184 family protein</fullName>
    </submittedName>
</protein>